<dbReference type="GO" id="GO:0043332">
    <property type="term" value="C:mating projection tip"/>
    <property type="evidence" value="ECO:0007669"/>
    <property type="project" value="TreeGrafter"/>
</dbReference>
<dbReference type="InterPro" id="IPR001849">
    <property type="entry name" value="PH_domain"/>
</dbReference>
<dbReference type="SMART" id="SM00233">
    <property type="entry name" value="PH"/>
    <property type="match status" value="1"/>
</dbReference>
<keyword evidence="5" id="KW-1185">Reference proteome</keyword>
<dbReference type="PANTHER" id="PTHR47339">
    <property type="entry name" value="CELL DIVISION CONTROL PROTEIN 24"/>
    <property type="match status" value="1"/>
</dbReference>
<dbReference type="SUPFAM" id="SSF48065">
    <property type="entry name" value="DBL homology domain (DH-domain)"/>
    <property type="match status" value="1"/>
</dbReference>
<name>A0A319DFL7_9EURO</name>
<dbReference type="GO" id="GO:0005634">
    <property type="term" value="C:nucleus"/>
    <property type="evidence" value="ECO:0007669"/>
    <property type="project" value="TreeGrafter"/>
</dbReference>
<dbReference type="InterPro" id="IPR033511">
    <property type="entry name" value="Cdc24/Scd1_PH_dom"/>
</dbReference>
<dbReference type="AlphaFoldDB" id="A0A319DFL7"/>
<evidence type="ECO:0000259" key="2">
    <source>
        <dbReference type="PROSITE" id="PS50010"/>
    </source>
</evidence>
<dbReference type="FunFam" id="1.20.900.10:FF:000041">
    <property type="entry name" value="Rho guanyl nucleotide exchange factor"/>
    <property type="match status" value="1"/>
</dbReference>
<dbReference type="InterPro" id="IPR035899">
    <property type="entry name" value="DBL_dom_sf"/>
</dbReference>
<dbReference type="Pfam" id="PF06395">
    <property type="entry name" value="CDC24"/>
    <property type="match status" value="1"/>
</dbReference>
<dbReference type="SUPFAM" id="SSF54277">
    <property type="entry name" value="CAD &amp; PB1 domains"/>
    <property type="match status" value="1"/>
</dbReference>
<dbReference type="EMBL" id="KZ825902">
    <property type="protein sequence ID" value="PYH93017.1"/>
    <property type="molecule type" value="Genomic_DNA"/>
</dbReference>
<dbReference type="GO" id="GO:0005085">
    <property type="term" value="F:guanyl-nucleotide exchange factor activity"/>
    <property type="evidence" value="ECO:0007669"/>
    <property type="project" value="InterPro"/>
</dbReference>
<dbReference type="CDD" id="cd05992">
    <property type="entry name" value="PB1"/>
    <property type="match status" value="1"/>
</dbReference>
<dbReference type="InterPro" id="IPR011993">
    <property type="entry name" value="PH-like_dom_sf"/>
</dbReference>
<dbReference type="SMART" id="SM00325">
    <property type="entry name" value="RhoGEF"/>
    <property type="match status" value="1"/>
</dbReference>
<dbReference type="Gene3D" id="2.30.29.30">
    <property type="entry name" value="Pleckstrin-homology domain (PH domain)/Phosphotyrosine-binding domain (PTB)"/>
    <property type="match status" value="1"/>
</dbReference>
<dbReference type="Pfam" id="PF00564">
    <property type="entry name" value="PB1"/>
    <property type="match status" value="1"/>
</dbReference>
<feature type="compositionally biased region" description="Polar residues" evidence="1">
    <location>
        <begin position="649"/>
        <end position="659"/>
    </location>
</feature>
<dbReference type="SUPFAM" id="SSF50729">
    <property type="entry name" value="PH domain-like"/>
    <property type="match status" value="1"/>
</dbReference>
<dbReference type="CDD" id="cd00160">
    <property type="entry name" value="RhoGEF"/>
    <property type="match status" value="1"/>
</dbReference>
<evidence type="ECO:0000313" key="4">
    <source>
        <dbReference type="EMBL" id="PYH93017.1"/>
    </source>
</evidence>
<feature type="domain" description="DH" evidence="2">
    <location>
        <begin position="178"/>
        <end position="357"/>
    </location>
</feature>
<dbReference type="InterPro" id="IPR053026">
    <property type="entry name" value="CDC42_GEF"/>
</dbReference>
<evidence type="ECO:0000256" key="1">
    <source>
        <dbReference type="SAM" id="MobiDB-lite"/>
    </source>
</evidence>
<dbReference type="GO" id="GO:0005737">
    <property type="term" value="C:cytoplasm"/>
    <property type="evidence" value="ECO:0007669"/>
    <property type="project" value="TreeGrafter"/>
</dbReference>
<proteinExistence type="predicted"/>
<dbReference type="Proteomes" id="UP000247810">
    <property type="component" value="Unassembled WGS sequence"/>
</dbReference>
<dbReference type="InterPro" id="IPR000219">
    <property type="entry name" value="DH_dom"/>
</dbReference>
<dbReference type="Gene3D" id="1.20.900.10">
    <property type="entry name" value="Dbl homology (DH) domain"/>
    <property type="match status" value="1"/>
</dbReference>
<feature type="region of interest" description="Disordered" evidence="1">
    <location>
        <begin position="761"/>
        <end position="830"/>
    </location>
</feature>
<dbReference type="FunFam" id="2.30.29.30:FF:000364">
    <property type="entry name" value="Rho guanyl nucleotide exchange factor"/>
    <property type="match status" value="1"/>
</dbReference>
<feature type="compositionally biased region" description="Polar residues" evidence="1">
    <location>
        <begin position="764"/>
        <end position="775"/>
    </location>
</feature>
<dbReference type="Gene3D" id="3.10.20.90">
    <property type="entry name" value="Phosphatidylinositol 3-kinase Catalytic Subunit, Chain A, domain 1"/>
    <property type="match status" value="1"/>
</dbReference>
<dbReference type="PANTHER" id="PTHR47339:SF1">
    <property type="entry name" value="CELL DIVISION CONTROL PROTEIN 24"/>
    <property type="match status" value="1"/>
</dbReference>
<dbReference type="InterPro" id="IPR010481">
    <property type="entry name" value="Cdc24/Scd1_N"/>
</dbReference>
<dbReference type="PROSITE" id="PS50010">
    <property type="entry name" value="DH_2"/>
    <property type="match status" value="1"/>
</dbReference>
<feature type="compositionally biased region" description="Basic and acidic residues" evidence="1">
    <location>
        <begin position="791"/>
        <end position="811"/>
    </location>
</feature>
<feature type="compositionally biased region" description="Low complexity" evidence="1">
    <location>
        <begin position="631"/>
        <end position="648"/>
    </location>
</feature>
<feature type="compositionally biased region" description="Polar residues" evidence="1">
    <location>
        <begin position="676"/>
        <end position="688"/>
    </location>
</feature>
<accession>A0A319DFL7</accession>
<sequence>MAETVIMSGAPIAEDNIINRRGGESMYQSCVNLKKRLAEVPNFEPHMREMEEADSEQGNTDPVASLWNCLRTGYPLLTIYNASGPDEYLEIDTTKVAEAKRPKAATFKFLQASLQELAFPQQDCFLITDLYGENTTGFTKVIKMVNRVLDILEMQGQLKRPSDSTSRAPAQGTVKLTKREHILKELLETERDYVHHLQNLQALKKELEETGALTGDASHQIFLNLNNLLDFAQRFLIRIEQHYALPEERQNWGELFIQHEDAFPQYEPFIANQMRCDEVCLRDWDKIHVAPRSKDLLQMVAQPATLNGFFVKPFQRLTKYPLMLGELLKQTENPDLRIDIQRAIDTIQSVLDSANDAIDKEHLQTAVKDLDERVDDWKALKIDAFGDLLRFGTFSVIKGDNGKDSEREYHIYLFERILLCCKDINPNKQKSKLNLGKDKPSATAKGKARLQLKGRIYMANVTDVLCMPKPGSYRIQIFWKGDPGVVDNFIIRYQNESIMRKWSGDIEAQRSIQAEQRNVRNTGTSETEFTYMKSMANMPNPYLENDEEQAATKEAAFFSEFPMSRNASSTSLRTRSATGGSGGAGPPLSIGRPPRFPVPDPSLSVHTHFSGGSMSPAERNANSYFSPVADTASTRSSSQSTGFSYTSSRQTTPTNNWNEENARYTAPALSRATSRDGPNSNPYFNGNPPNGRAAQRPSLPPMSGAQAAAANGMAQRMRSASSPDIHNHNPEVRRYMGAHTMQTVDNVPVPPIPAHMASMKAPVNRSQTNSPTNGSLPIRNVNHLSNSQQHPDQRHMTPTHFHEPQYGDHRPGTSAGDQPTSPLSYEPDEEPLMPTQLKVKVNFDDNYVTLVIASNIMFRSLIDRVDAKLARFTHRSIGSKSVRLRYRDEDGDFVTIDSDEAVQLAFMEWREQQRDMLARGQVGEIQLYCQAVET</sequence>
<feature type="domain" description="PB1" evidence="3">
    <location>
        <begin position="836"/>
        <end position="932"/>
    </location>
</feature>
<evidence type="ECO:0000313" key="5">
    <source>
        <dbReference type="Proteomes" id="UP000247810"/>
    </source>
</evidence>
<dbReference type="PROSITE" id="PS51745">
    <property type="entry name" value="PB1"/>
    <property type="match status" value="1"/>
</dbReference>
<dbReference type="FunFam" id="3.10.20.90:FF:000176">
    <property type="entry name" value="Rho guanyl nucleotide exchange factor"/>
    <property type="match status" value="1"/>
</dbReference>
<dbReference type="GO" id="GO:0030010">
    <property type="term" value="P:establishment of cell polarity"/>
    <property type="evidence" value="ECO:0007669"/>
    <property type="project" value="TreeGrafter"/>
</dbReference>
<dbReference type="VEuPathDB" id="FungiDB:BO71DRAFT_328684"/>
<protein>
    <submittedName>
        <fullName evidence="4">Rho guanyl nucleotide exchange factor</fullName>
    </submittedName>
</protein>
<organism evidence="4 5">
    <name type="scientific">Aspergillus ellipticus CBS 707.79</name>
    <dbReference type="NCBI Taxonomy" id="1448320"/>
    <lineage>
        <taxon>Eukaryota</taxon>
        <taxon>Fungi</taxon>
        <taxon>Dikarya</taxon>
        <taxon>Ascomycota</taxon>
        <taxon>Pezizomycotina</taxon>
        <taxon>Eurotiomycetes</taxon>
        <taxon>Eurotiomycetidae</taxon>
        <taxon>Eurotiales</taxon>
        <taxon>Aspergillaceae</taxon>
        <taxon>Aspergillus</taxon>
        <taxon>Aspergillus subgen. Circumdati</taxon>
    </lineage>
</organism>
<reference evidence="4 5" key="1">
    <citation type="submission" date="2018-02" db="EMBL/GenBank/DDBJ databases">
        <title>The genomes of Aspergillus section Nigri reveals drivers in fungal speciation.</title>
        <authorList>
            <consortium name="DOE Joint Genome Institute"/>
            <person name="Vesth T.C."/>
            <person name="Nybo J."/>
            <person name="Theobald S."/>
            <person name="Brandl J."/>
            <person name="Frisvad J.C."/>
            <person name="Nielsen K.F."/>
            <person name="Lyhne E.K."/>
            <person name="Kogle M.E."/>
            <person name="Kuo A."/>
            <person name="Riley R."/>
            <person name="Clum A."/>
            <person name="Nolan M."/>
            <person name="Lipzen A."/>
            <person name="Salamov A."/>
            <person name="Henrissat B."/>
            <person name="Wiebenga A."/>
            <person name="De vries R.P."/>
            <person name="Grigoriev I.V."/>
            <person name="Mortensen U.H."/>
            <person name="Andersen M.R."/>
            <person name="Baker S.E."/>
        </authorList>
    </citation>
    <scope>NUCLEOTIDE SEQUENCE [LARGE SCALE GENOMIC DNA]</scope>
    <source>
        <strain evidence="4 5">CBS 707.79</strain>
    </source>
</reference>
<dbReference type="GO" id="GO:0031106">
    <property type="term" value="P:septin ring organization"/>
    <property type="evidence" value="ECO:0007669"/>
    <property type="project" value="TreeGrafter"/>
</dbReference>
<dbReference type="Pfam" id="PF15411">
    <property type="entry name" value="PH_10"/>
    <property type="match status" value="1"/>
</dbReference>
<dbReference type="Pfam" id="PF00621">
    <property type="entry name" value="RhoGEF"/>
    <property type="match status" value="1"/>
</dbReference>
<dbReference type="GO" id="GO:0000935">
    <property type="term" value="C:division septum"/>
    <property type="evidence" value="ECO:0007669"/>
    <property type="project" value="TreeGrafter"/>
</dbReference>
<feature type="compositionally biased region" description="Polar residues" evidence="1">
    <location>
        <begin position="604"/>
        <end position="613"/>
    </location>
</feature>
<dbReference type="CDD" id="cd13246">
    <property type="entry name" value="PH_Scd1"/>
    <property type="match status" value="1"/>
</dbReference>
<dbReference type="OrthoDB" id="1594986at2759"/>
<feature type="region of interest" description="Disordered" evidence="1">
    <location>
        <begin position="567"/>
        <end position="730"/>
    </location>
</feature>
<evidence type="ECO:0000259" key="3">
    <source>
        <dbReference type="PROSITE" id="PS51745"/>
    </source>
</evidence>
<feature type="compositionally biased region" description="Low complexity" evidence="1">
    <location>
        <begin position="704"/>
        <end position="718"/>
    </location>
</feature>
<gene>
    <name evidence="4" type="ORF">BO71DRAFT_328684</name>
</gene>
<dbReference type="STRING" id="1448320.A0A319DFL7"/>
<dbReference type="InterPro" id="IPR053793">
    <property type="entry name" value="PB1-like"/>
</dbReference>
<feature type="compositionally biased region" description="Low complexity" evidence="1">
    <location>
        <begin position="567"/>
        <end position="578"/>
    </location>
</feature>
<dbReference type="InterPro" id="IPR000270">
    <property type="entry name" value="PB1_dom"/>
</dbReference>